<dbReference type="EMBL" id="WQMT02000009">
    <property type="protein sequence ID" value="KAG9219302.1"/>
    <property type="molecule type" value="Genomic_DNA"/>
</dbReference>
<protein>
    <submittedName>
        <fullName evidence="1">Uncharacterized protein</fullName>
    </submittedName>
</protein>
<proteinExistence type="predicted"/>
<accession>A0ACB7IM62</accession>
<keyword evidence="2" id="KW-1185">Reference proteome</keyword>
<reference evidence="1 2" key="1">
    <citation type="journal article" date="2021" name="Appl. Environ. Microbiol.">
        <title>Genetic linkage and physical mapping for an oyster mushroom Pleurotus cornucopiae and QTL analysis for the trait cap color.</title>
        <authorList>
            <person name="Zhang Y."/>
            <person name="Gao W."/>
            <person name="Sonnenberg A."/>
            <person name="Chen Q."/>
            <person name="Zhang J."/>
            <person name="Huang C."/>
        </authorList>
    </citation>
    <scope>NUCLEOTIDE SEQUENCE [LARGE SCALE GENOMIC DNA]</scope>
    <source>
        <strain evidence="1">CCMSSC00406</strain>
    </source>
</reference>
<organism evidence="1 2">
    <name type="scientific">Pleurotus cornucopiae</name>
    <name type="common">Cornucopia mushroom</name>
    <dbReference type="NCBI Taxonomy" id="5321"/>
    <lineage>
        <taxon>Eukaryota</taxon>
        <taxon>Fungi</taxon>
        <taxon>Dikarya</taxon>
        <taxon>Basidiomycota</taxon>
        <taxon>Agaricomycotina</taxon>
        <taxon>Agaricomycetes</taxon>
        <taxon>Agaricomycetidae</taxon>
        <taxon>Agaricales</taxon>
        <taxon>Pleurotineae</taxon>
        <taxon>Pleurotaceae</taxon>
        <taxon>Pleurotus</taxon>
    </lineage>
</organism>
<sequence length="315" mass="35696">MDEAHRNTEPLPPFVSQLLSRDSKVKVIRKYPTRRQMTWRHSQLRPSLSQRLLTLNINAYLPDTPSASFYRLYQFLVIDWTVQFRNELEYFWGQTSWALADLPDPDPSVMLEEVSEQPASPSSVEEEWKREAKLRKVVMAGLTRIMEQAYNRLISRGLPRDAPAVVQDWDELKARPRTLERIPKWAEDRAMTPMDPVVEVPDRFGVMPNEKEVPESFASIPTGNQDRDTPAILARTSSSISLVPEPSAGGKEELVRRSTSSKATSASLFALRSVTYHDDSCSEKTIKAPVGEAEDVAASHTNKYFAKLAIYEAAC</sequence>
<evidence type="ECO:0000313" key="1">
    <source>
        <dbReference type="EMBL" id="KAG9219302.1"/>
    </source>
</evidence>
<dbReference type="Proteomes" id="UP000824881">
    <property type="component" value="Unassembled WGS sequence"/>
</dbReference>
<name>A0ACB7IM62_PLECO</name>
<gene>
    <name evidence="1" type="ORF">CCMSSC00406_0001712</name>
</gene>
<comment type="caution">
    <text evidence="1">The sequence shown here is derived from an EMBL/GenBank/DDBJ whole genome shotgun (WGS) entry which is preliminary data.</text>
</comment>
<evidence type="ECO:0000313" key="2">
    <source>
        <dbReference type="Proteomes" id="UP000824881"/>
    </source>
</evidence>